<keyword evidence="2" id="KW-1185">Reference proteome</keyword>
<sequence>MSSTSSSSSSQHFQVSLGKFHSRKLLIDNPLNQPTTTAVPPPYATESSLDKDVLLVLSVLVCSVVFTVVLNYLIRCALNRLRLLISSDSSGNSTVRESINKGIKREALKTFPVVKYSADWKLPGLDSECVICLSEFSAGARVRILPSCNHGFHVRCIDKWLKSNASCPKCRHCLVETCEKIEEGSKQASSSSGNSMPVPETVISIRPLEPEGITRNCGGLS</sequence>
<evidence type="ECO:0000313" key="2">
    <source>
        <dbReference type="Proteomes" id="UP001164539"/>
    </source>
</evidence>
<organism evidence="1 2">
    <name type="scientific">Melia azedarach</name>
    <name type="common">Chinaberry tree</name>
    <dbReference type="NCBI Taxonomy" id="155640"/>
    <lineage>
        <taxon>Eukaryota</taxon>
        <taxon>Viridiplantae</taxon>
        <taxon>Streptophyta</taxon>
        <taxon>Embryophyta</taxon>
        <taxon>Tracheophyta</taxon>
        <taxon>Spermatophyta</taxon>
        <taxon>Magnoliopsida</taxon>
        <taxon>eudicotyledons</taxon>
        <taxon>Gunneridae</taxon>
        <taxon>Pentapetalae</taxon>
        <taxon>rosids</taxon>
        <taxon>malvids</taxon>
        <taxon>Sapindales</taxon>
        <taxon>Meliaceae</taxon>
        <taxon>Melia</taxon>
    </lineage>
</organism>
<name>A0ACC1XVU4_MELAZ</name>
<dbReference type="EMBL" id="CM051400">
    <property type="protein sequence ID" value="KAJ4715400.1"/>
    <property type="molecule type" value="Genomic_DNA"/>
</dbReference>
<evidence type="ECO:0000313" key="1">
    <source>
        <dbReference type="EMBL" id="KAJ4715400.1"/>
    </source>
</evidence>
<gene>
    <name evidence="1" type="ORF">OWV82_013764</name>
</gene>
<accession>A0ACC1XVU4</accession>
<comment type="caution">
    <text evidence="1">The sequence shown here is derived from an EMBL/GenBank/DDBJ whole genome shotgun (WGS) entry which is preliminary data.</text>
</comment>
<reference evidence="1 2" key="1">
    <citation type="journal article" date="2023" name="Science">
        <title>Complex scaffold remodeling in plant triterpene biosynthesis.</title>
        <authorList>
            <person name="De La Pena R."/>
            <person name="Hodgson H."/>
            <person name="Liu J.C."/>
            <person name="Stephenson M.J."/>
            <person name="Martin A.C."/>
            <person name="Owen C."/>
            <person name="Harkess A."/>
            <person name="Leebens-Mack J."/>
            <person name="Jimenez L.E."/>
            <person name="Osbourn A."/>
            <person name="Sattely E.S."/>
        </authorList>
    </citation>
    <scope>NUCLEOTIDE SEQUENCE [LARGE SCALE GENOMIC DNA]</scope>
    <source>
        <strain evidence="2">cv. JPN11</strain>
        <tissue evidence="1">Leaf</tissue>
    </source>
</reference>
<dbReference type="Proteomes" id="UP001164539">
    <property type="component" value="Chromosome 7"/>
</dbReference>
<protein>
    <submittedName>
        <fullName evidence="1">RING-H2 finger protein</fullName>
    </submittedName>
</protein>
<proteinExistence type="predicted"/>